<feature type="signal peptide" evidence="1">
    <location>
        <begin position="1"/>
        <end position="19"/>
    </location>
</feature>
<dbReference type="OrthoDB" id="10363755at2759"/>
<protein>
    <submittedName>
        <fullName evidence="2">Putative conserved secreted protein salivary gland overexpressed</fullName>
    </submittedName>
</protein>
<feature type="chain" id="PRO_5026667806" evidence="1">
    <location>
        <begin position="20"/>
        <end position="116"/>
    </location>
</feature>
<dbReference type="EMBL" id="GHWJ01006001">
    <property type="protein sequence ID" value="NOV38738.1"/>
    <property type="molecule type" value="Transcribed_RNA"/>
</dbReference>
<evidence type="ECO:0000256" key="1">
    <source>
        <dbReference type="SAM" id="SignalP"/>
    </source>
</evidence>
<name>A0A6M2CZY6_RHIMP</name>
<evidence type="ECO:0000313" key="2">
    <source>
        <dbReference type="EMBL" id="NOV38738.1"/>
    </source>
</evidence>
<dbReference type="VEuPathDB" id="VectorBase:LOC119173397"/>
<keyword evidence="1" id="KW-0732">Signal</keyword>
<accession>A0A6M2CZY6</accession>
<proteinExistence type="predicted"/>
<organism evidence="2">
    <name type="scientific">Rhipicephalus microplus</name>
    <name type="common">Cattle tick</name>
    <name type="synonym">Boophilus microplus</name>
    <dbReference type="NCBI Taxonomy" id="6941"/>
    <lineage>
        <taxon>Eukaryota</taxon>
        <taxon>Metazoa</taxon>
        <taxon>Ecdysozoa</taxon>
        <taxon>Arthropoda</taxon>
        <taxon>Chelicerata</taxon>
        <taxon>Arachnida</taxon>
        <taxon>Acari</taxon>
        <taxon>Parasitiformes</taxon>
        <taxon>Ixodida</taxon>
        <taxon>Ixodoidea</taxon>
        <taxon>Ixodidae</taxon>
        <taxon>Rhipicephalinae</taxon>
        <taxon>Rhipicephalus</taxon>
        <taxon>Boophilus</taxon>
    </lineage>
</organism>
<reference evidence="2" key="1">
    <citation type="submission" date="2019-09" db="EMBL/GenBank/DDBJ databases">
        <title>Organ-specific transcriptomic study of the physiology of the cattle tick, Rhipicephalus microplus.</title>
        <authorList>
            <person name="Tirloni L."/>
            <person name="Braz G."/>
            <person name="Gandara A.C.P."/>
            <person name="Sabadin G.A."/>
            <person name="da Silva R.M."/>
            <person name="Guizzo M.G."/>
            <person name="Machado J.A."/>
            <person name="Costa E.P."/>
            <person name="Gomes H.F."/>
            <person name="Moraes J."/>
            <person name="Mota M.B.S."/>
            <person name="Mesquita R.D."/>
            <person name="Alvarenga P.H."/>
            <person name="Alves F."/>
            <person name="Seixas A."/>
            <person name="da Fonseca R.N."/>
            <person name="Fogaca A."/>
            <person name="Logullo C."/>
            <person name="Tanaka A."/>
            <person name="Daffre S."/>
            <person name="Termignoni C."/>
            <person name="Vaz I.S.Jr."/>
            <person name="Oliveira P.L."/>
            <person name="Ribeiro J.M."/>
        </authorList>
    </citation>
    <scope>NUCLEOTIDE SEQUENCE</scope>
    <source>
        <strain evidence="2">Porto Alegre</strain>
    </source>
</reference>
<sequence>MKNILSFMFLSILLQIMWFENDHTANVHASHCQVDDKTFVQKLVELHNSSVRLAQEKNKNKGPVHFAEVCPGYCGENNVGSPCSPNCICRVLHVIKPPIYLCFEQHKPLPLGFSDI</sequence>
<dbReference type="AlphaFoldDB" id="A0A6M2CZY6"/>